<keyword evidence="3" id="KW-1185">Reference proteome</keyword>
<keyword evidence="1" id="KW-0472">Membrane</keyword>
<accession>V8QQQ5</accession>
<dbReference type="PATRIC" id="fig|1424334.3.peg.3314"/>
<keyword evidence="1" id="KW-0812">Transmembrane</keyword>
<name>V8QQQ5_9BURK</name>
<dbReference type="eggNOG" id="ENOG50333ZV">
    <property type="taxonomic scope" value="Bacteria"/>
</dbReference>
<evidence type="ECO:0000313" key="2">
    <source>
        <dbReference type="EMBL" id="ETF02301.1"/>
    </source>
</evidence>
<keyword evidence="1" id="KW-1133">Transmembrane helix</keyword>
<proteinExistence type="predicted"/>
<feature type="transmembrane region" description="Helical" evidence="1">
    <location>
        <begin position="26"/>
        <end position="46"/>
    </location>
</feature>
<dbReference type="AlphaFoldDB" id="V8QQQ5"/>
<evidence type="ECO:0000313" key="3">
    <source>
        <dbReference type="Proteomes" id="UP000018733"/>
    </source>
</evidence>
<evidence type="ECO:0000256" key="1">
    <source>
        <dbReference type="SAM" id="Phobius"/>
    </source>
</evidence>
<dbReference type="HOGENOM" id="CLU_045933_0_0_4"/>
<protein>
    <submittedName>
        <fullName evidence="2">Uncharacterized protein</fullName>
    </submittedName>
</protein>
<dbReference type="EMBL" id="AYXT01000010">
    <property type="protein sequence ID" value="ETF02301.1"/>
    <property type="molecule type" value="Genomic_DNA"/>
</dbReference>
<sequence>MIAIVMETLTVNPRQLRALQSQQGQAMVLGLLLVVLLAVAMIYQFGVGQVVGRRARLLHAADAAAYSGALVQARALNMQAYINLTQTAHQVAMAHLVTLGSWSLFASAQGRQFTTFNPPAHVIGMMFGARHLSGYAASAGGMALSGMARSGGELSRLFAQHDRIVRQVLLAAARAIHDNMDSSRDQAMTRVLQANYPRSAVWQGSELPQTAAGNSQSPVPLRYPADQTAPLNWVVENHHDRSFTMRQMPSAHYRRFLEDVVSLYDFLDVRDQTVRNNWEVHYQCPTLRHELRRRGRTRLDASGNWQSSDTLSYHALRSNQYIGCYYREYPMGWGWIPGRAIRPGADMPHASDAPDDFADVDFWRWVTQATDWDILTGTANPLANTRAVMGKRQWKGGGLVPYYDLRHGYRDQSLGFTLHVSQAFSDQPALSVAASADTFFEPASDHGRYIHEQPGTWHPFWQARLIAPRTTKGF</sequence>
<organism evidence="2 3">
    <name type="scientific">Advenella kashmirensis W13003</name>
    <dbReference type="NCBI Taxonomy" id="1424334"/>
    <lineage>
        <taxon>Bacteria</taxon>
        <taxon>Pseudomonadati</taxon>
        <taxon>Pseudomonadota</taxon>
        <taxon>Betaproteobacteria</taxon>
        <taxon>Burkholderiales</taxon>
        <taxon>Alcaligenaceae</taxon>
    </lineage>
</organism>
<comment type="caution">
    <text evidence="2">The sequence shown here is derived from an EMBL/GenBank/DDBJ whole genome shotgun (WGS) entry which is preliminary data.</text>
</comment>
<dbReference type="STRING" id="1424334.W822_16505"/>
<dbReference type="Proteomes" id="UP000018733">
    <property type="component" value="Unassembled WGS sequence"/>
</dbReference>
<gene>
    <name evidence="2" type="ORF">W822_16505</name>
</gene>
<reference evidence="2 3" key="1">
    <citation type="journal article" date="2014" name="Genome Announc.">
        <title>Draft Genome Sequence of Advenella kashmirensis Strain W13003, a Polycyclic Aromatic Hydrocarbon-Degrading Bacterium.</title>
        <authorList>
            <person name="Wang X."/>
            <person name="Jin D."/>
            <person name="Zhou L."/>
            <person name="Wu L."/>
            <person name="An W."/>
            <person name="Zhao L."/>
        </authorList>
    </citation>
    <scope>NUCLEOTIDE SEQUENCE [LARGE SCALE GENOMIC DNA]</scope>
    <source>
        <strain evidence="2 3">W13003</strain>
    </source>
</reference>